<keyword evidence="16" id="KW-1185">Reference proteome</keyword>
<dbReference type="InterPro" id="IPR001503">
    <property type="entry name" value="Glyco_trans_10"/>
</dbReference>
<evidence type="ECO:0000256" key="7">
    <source>
        <dbReference type="ARBA" id="ARBA00022968"/>
    </source>
</evidence>
<evidence type="ECO:0000256" key="3">
    <source>
        <dbReference type="ARBA" id="ARBA00008919"/>
    </source>
</evidence>
<evidence type="ECO:0000313" key="15">
    <source>
        <dbReference type="EMBL" id="KAJ7385521.1"/>
    </source>
</evidence>
<evidence type="ECO:0000256" key="9">
    <source>
        <dbReference type="ARBA" id="ARBA00023034"/>
    </source>
</evidence>
<dbReference type="FunFam" id="3.40.50.11660:FF:000004">
    <property type="entry name" value="Glycoprotein 3-alpha-L-fucosyltransferase A"/>
    <property type="match status" value="1"/>
</dbReference>
<keyword evidence="7" id="KW-0735">Signal-anchor</keyword>
<keyword evidence="4 12" id="KW-0328">Glycosyltransferase</keyword>
<comment type="similarity">
    <text evidence="3 12">Belongs to the glycosyltransferase 10 family.</text>
</comment>
<reference evidence="15" key="1">
    <citation type="submission" date="2023-01" db="EMBL/GenBank/DDBJ databases">
        <title>Genome assembly of the deep-sea coral Lophelia pertusa.</title>
        <authorList>
            <person name="Herrera S."/>
            <person name="Cordes E."/>
        </authorList>
    </citation>
    <scope>NUCLEOTIDE SEQUENCE</scope>
    <source>
        <strain evidence="15">USNM1676648</strain>
        <tissue evidence="15">Polyp</tissue>
    </source>
</reference>
<feature type="transmembrane region" description="Helical" evidence="12">
    <location>
        <begin position="25"/>
        <end position="42"/>
    </location>
</feature>
<dbReference type="EMBL" id="MU825880">
    <property type="protein sequence ID" value="KAJ7385521.1"/>
    <property type="molecule type" value="Genomic_DNA"/>
</dbReference>
<dbReference type="Proteomes" id="UP001163046">
    <property type="component" value="Unassembled WGS sequence"/>
</dbReference>
<evidence type="ECO:0000256" key="12">
    <source>
        <dbReference type="RuleBase" id="RU003832"/>
    </source>
</evidence>
<dbReference type="GO" id="GO:0000139">
    <property type="term" value="C:Golgi membrane"/>
    <property type="evidence" value="ECO:0007669"/>
    <property type="project" value="UniProtKB-SubCell"/>
</dbReference>
<name>A0A9W9ZPR8_9CNID</name>
<keyword evidence="8 12" id="KW-1133">Transmembrane helix</keyword>
<dbReference type="AlphaFoldDB" id="A0A9W9ZPR8"/>
<dbReference type="Gene3D" id="3.40.50.11660">
    <property type="entry name" value="Glycosyl transferase family 10, C-terminal domain"/>
    <property type="match status" value="1"/>
</dbReference>
<dbReference type="InterPro" id="IPR031481">
    <property type="entry name" value="Glyco_tran_10_N"/>
</dbReference>
<dbReference type="EC" id="2.4.1.-" evidence="12"/>
<keyword evidence="11" id="KW-0325">Glycoprotein</keyword>
<dbReference type="InterPro" id="IPR038577">
    <property type="entry name" value="GT10-like_C_sf"/>
</dbReference>
<dbReference type="OrthoDB" id="427096at2759"/>
<organism evidence="15 16">
    <name type="scientific">Desmophyllum pertusum</name>
    <dbReference type="NCBI Taxonomy" id="174260"/>
    <lineage>
        <taxon>Eukaryota</taxon>
        <taxon>Metazoa</taxon>
        <taxon>Cnidaria</taxon>
        <taxon>Anthozoa</taxon>
        <taxon>Hexacorallia</taxon>
        <taxon>Scleractinia</taxon>
        <taxon>Caryophylliina</taxon>
        <taxon>Caryophylliidae</taxon>
        <taxon>Desmophyllum</taxon>
    </lineage>
</organism>
<feature type="domain" description="Fucosyltransferase C-terminal" evidence="13">
    <location>
        <begin position="229"/>
        <end position="409"/>
    </location>
</feature>
<comment type="pathway">
    <text evidence="2">Protein modification; protein glycosylation.</text>
</comment>
<evidence type="ECO:0000256" key="6">
    <source>
        <dbReference type="ARBA" id="ARBA00022692"/>
    </source>
</evidence>
<keyword evidence="10 12" id="KW-0472">Membrane</keyword>
<evidence type="ECO:0000256" key="4">
    <source>
        <dbReference type="ARBA" id="ARBA00022676"/>
    </source>
</evidence>
<comment type="caution">
    <text evidence="15">The sequence shown here is derived from an EMBL/GenBank/DDBJ whole genome shotgun (WGS) entry which is preliminary data.</text>
</comment>
<evidence type="ECO:0000256" key="1">
    <source>
        <dbReference type="ARBA" id="ARBA00004323"/>
    </source>
</evidence>
<dbReference type="GO" id="GO:0008417">
    <property type="term" value="F:fucosyltransferase activity"/>
    <property type="evidence" value="ECO:0007669"/>
    <property type="project" value="InterPro"/>
</dbReference>
<evidence type="ECO:0000259" key="14">
    <source>
        <dbReference type="Pfam" id="PF17039"/>
    </source>
</evidence>
<keyword evidence="6 12" id="KW-0812">Transmembrane</keyword>
<dbReference type="PANTHER" id="PTHR48438">
    <property type="entry name" value="ALPHA-(1,3)-FUCOSYLTRANSFERASE C-RELATED"/>
    <property type="match status" value="1"/>
</dbReference>
<keyword evidence="5 12" id="KW-0808">Transferase</keyword>
<sequence length="431" mass="50021">MEAAKRKITSVCYIFDLTRRQKRKLWFCFYTILMALAFFRIFCYIQDNQVRGIDVTSPDVFPLNPTKLILVYTPYPFEPWGPKNAEEAKSYKFTDWDGTPCEETRCQITFDKALRNVSDAVLVHYAPAFNPSFNIEEIKRLNRPYAQRWVLYTKECPGVGPMGSKADGAYNWTATYRRDSDFFVPYGSYAPMEIKNGAVDITEDGETSDQKTEPAAEVQPDNTLNYARGKDKMVTFGVSRHCALRGPRFAFVRALMKHMEVSLFGKCASQFESNNTWHYPRHMGGGCLEELQRHKFYLAFENNLCIDYITEKYWRNSLERGLVPIVLGGASYSPEQVIPGSFINVADFDSVEALADYLKYLDKNDTAYNQYFEWKTKYKIVKPQFWLCQLCKALHDPTKPPKTYHKMSEFWGIKESCHIGEERIWDIINRG</sequence>
<evidence type="ECO:0000313" key="16">
    <source>
        <dbReference type="Proteomes" id="UP001163046"/>
    </source>
</evidence>
<protein>
    <recommendedName>
        <fullName evidence="12">Fucosyltransferase</fullName>
        <ecNumber evidence="12">2.4.1.-</ecNumber>
    </recommendedName>
</protein>
<keyword evidence="9 12" id="KW-0333">Golgi apparatus</keyword>
<evidence type="ECO:0000256" key="11">
    <source>
        <dbReference type="ARBA" id="ARBA00023180"/>
    </source>
</evidence>
<proteinExistence type="inferred from homology"/>
<evidence type="ECO:0000256" key="10">
    <source>
        <dbReference type="ARBA" id="ARBA00023136"/>
    </source>
</evidence>
<dbReference type="GO" id="GO:0032580">
    <property type="term" value="C:Golgi cisterna membrane"/>
    <property type="evidence" value="ECO:0007669"/>
    <property type="project" value="UniProtKB-SubCell"/>
</dbReference>
<gene>
    <name evidence="15" type="primary">FUT7_2</name>
    <name evidence="15" type="ORF">OS493_015093</name>
</gene>
<evidence type="ECO:0000256" key="8">
    <source>
        <dbReference type="ARBA" id="ARBA00022989"/>
    </source>
</evidence>
<evidence type="ECO:0000259" key="13">
    <source>
        <dbReference type="Pfam" id="PF00852"/>
    </source>
</evidence>
<accession>A0A9W9ZPR8</accession>
<comment type="subcellular location">
    <subcellularLocation>
        <location evidence="1">Golgi apparatus membrane</location>
        <topology evidence="1">Single-pass type II membrane protein</topology>
    </subcellularLocation>
    <subcellularLocation>
        <location evidence="12">Golgi apparatus</location>
        <location evidence="12">Golgi stack membrane</location>
        <topology evidence="12">Single-pass type II membrane protein</topology>
    </subcellularLocation>
</comment>
<dbReference type="SUPFAM" id="SSF53756">
    <property type="entry name" value="UDP-Glycosyltransferase/glycogen phosphorylase"/>
    <property type="match status" value="1"/>
</dbReference>
<evidence type="ECO:0000256" key="2">
    <source>
        <dbReference type="ARBA" id="ARBA00004922"/>
    </source>
</evidence>
<evidence type="ECO:0000256" key="5">
    <source>
        <dbReference type="ARBA" id="ARBA00022679"/>
    </source>
</evidence>
<dbReference type="PANTHER" id="PTHR48438:SF1">
    <property type="entry name" value="ALPHA-(1,3)-FUCOSYLTRANSFERASE C-RELATED"/>
    <property type="match status" value="1"/>
</dbReference>
<feature type="domain" description="Fucosyltransferase N-terminal" evidence="14">
    <location>
        <begin position="65"/>
        <end position="187"/>
    </location>
</feature>
<dbReference type="Pfam" id="PF17039">
    <property type="entry name" value="Glyco_tran_10_N"/>
    <property type="match status" value="1"/>
</dbReference>
<dbReference type="InterPro" id="IPR055270">
    <property type="entry name" value="Glyco_tran_10_C"/>
</dbReference>
<dbReference type="Pfam" id="PF00852">
    <property type="entry name" value="Glyco_transf_10"/>
    <property type="match status" value="1"/>
</dbReference>